<dbReference type="PROSITE" id="PS51318">
    <property type="entry name" value="TAT"/>
    <property type="match status" value="1"/>
</dbReference>
<evidence type="ECO:0000313" key="4">
    <source>
        <dbReference type="EMBL" id="MBH5141022.1"/>
    </source>
</evidence>
<dbReference type="InterPro" id="IPR050248">
    <property type="entry name" value="Polysacc_deacetylase_ArnD"/>
</dbReference>
<comment type="caution">
    <text evidence="4">The sequence shown here is derived from an EMBL/GenBank/DDBJ whole genome shotgun (WGS) entry which is preliminary data.</text>
</comment>
<dbReference type="GO" id="GO:0005975">
    <property type="term" value="P:carbohydrate metabolic process"/>
    <property type="evidence" value="ECO:0007669"/>
    <property type="project" value="InterPro"/>
</dbReference>
<dbReference type="Pfam" id="PF01522">
    <property type="entry name" value="Polysacc_deac_1"/>
    <property type="match status" value="1"/>
</dbReference>
<evidence type="ECO:0000259" key="3">
    <source>
        <dbReference type="PROSITE" id="PS51677"/>
    </source>
</evidence>
<dbReference type="PROSITE" id="PS51677">
    <property type="entry name" value="NODB"/>
    <property type="match status" value="1"/>
</dbReference>
<feature type="chain" id="PRO_5038669411" evidence="2">
    <location>
        <begin position="33"/>
        <end position="301"/>
    </location>
</feature>
<evidence type="ECO:0000313" key="5">
    <source>
        <dbReference type="Proteomes" id="UP000627573"/>
    </source>
</evidence>
<feature type="signal peptide" evidence="2">
    <location>
        <begin position="1"/>
        <end position="32"/>
    </location>
</feature>
<proteinExistence type="predicted"/>
<accession>A0A8I0ZR96</accession>
<dbReference type="SUPFAM" id="SSF88713">
    <property type="entry name" value="Glycoside hydrolase/deacetylase"/>
    <property type="match status" value="1"/>
</dbReference>
<dbReference type="EMBL" id="JAECSB010000003">
    <property type="protein sequence ID" value="MBH5141022.1"/>
    <property type="molecule type" value="Genomic_DNA"/>
</dbReference>
<evidence type="ECO:0000256" key="2">
    <source>
        <dbReference type="SAM" id="SignalP"/>
    </source>
</evidence>
<sequence>MDSIASSRTVTTTRRGFLSVAALSALALTACGQSPRASQNPSPAVHSPASTTSLSPTFPASSQSPSGTTALQASADPERAPAAWGTHLPGIHASVPTQGGRRTLALTFDACGGPHGSAVDHHLLDTLRNAQVPATLFLNERWIRSNPAMTAELASDPLFRLENHGTLHVPLSVTGRGAYSIAGTTSPDGVVEEIESNRRHLLDSVGVQSTWFRSGTAHYDDVAVDIAHSLGVQLAGFTVNADAGATATSAAVAQQLMNAPDGAIVLAHMNQPAGGTASGVRAALVPLRDQGMQFVHLGAQL</sequence>
<dbReference type="AlphaFoldDB" id="A0A8I0ZR96"/>
<protein>
    <submittedName>
        <fullName evidence="4">Polysaccharide deacetylase family protein</fullName>
    </submittedName>
</protein>
<keyword evidence="5" id="KW-1185">Reference proteome</keyword>
<dbReference type="InterPro" id="IPR006311">
    <property type="entry name" value="TAT_signal"/>
</dbReference>
<feature type="domain" description="NodB homology" evidence="3">
    <location>
        <begin position="102"/>
        <end position="295"/>
    </location>
</feature>
<evidence type="ECO:0000256" key="1">
    <source>
        <dbReference type="SAM" id="MobiDB-lite"/>
    </source>
</evidence>
<organism evidence="4 5">
    <name type="scientific">Rhodococcus erythropolis</name>
    <name type="common">Arthrobacter picolinophilus</name>
    <dbReference type="NCBI Taxonomy" id="1833"/>
    <lineage>
        <taxon>Bacteria</taxon>
        <taxon>Bacillati</taxon>
        <taxon>Actinomycetota</taxon>
        <taxon>Actinomycetes</taxon>
        <taxon>Mycobacteriales</taxon>
        <taxon>Nocardiaceae</taxon>
        <taxon>Rhodococcus</taxon>
        <taxon>Rhodococcus erythropolis group</taxon>
    </lineage>
</organism>
<dbReference type="Gene3D" id="3.20.20.370">
    <property type="entry name" value="Glycoside hydrolase/deacetylase"/>
    <property type="match status" value="1"/>
</dbReference>
<reference evidence="4 5" key="1">
    <citation type="submission" date="2020-12" db="EMBL/GenBank/DDBJ databases">
        <title>Draft genome sequence of furan degrading bacterial strain FUR100.</title>
        <authorList>
            <person name="Woiski C."/>
        </authorList>
    </citation>
    <scope>NUCLEOTIDE SEQUENCE [LARGE SCALE GENOMIC DNA]</scope>
    <source>
        <strain evidence="4 5">FUR100</strain>
    </source>
</reference>
<dbReference type="PANTHER" id="PTHR10587">
    <property type="entry name" value="GLYCOSYL TRANSFERASE-RELATED"/>
    <property type="match status" value="1"/>
</dbReference>
<name>A0A8I0ZR96_RHOER</name>
<dbReference type="GO" id="GO:0016810">
    <property type="term" value="F:hydrolase activity, acting on carbon-nitrogen (but not peptide) bonds"/>
    <property type="evidence" value="ECO:0007669"/>
    <property type="project" value="InterPro"/>
</dbReference>
<dbReference type="PANTHER" id="PTHR10587:SF134">
    <property type="entry name" value="SECRETED PROTEIN"/>
    <property type="match status" value="1"/>
</dbReference>
<dbReference type="InterPro" id="IPR011330">
    <property type="entry name" value="Glyco_hydro/deAcase_b/a-brl"/>
</dbReference>
<dbReference type="Proteomes" id="UP000627573">
    <property type="component" value="Unassembled WGS sequence"/>
</dbReference>
<feature type="region of interest" description="Disordered" evidence="1">
    <location>
        <begin position="33"/>
        <end position="96"/>
    </location>
</feature>
<dbReference type="InterPro" id="IPR002509">
    <property type="entry name" value="NODB_dom"/>
</dbReference>
<gene>
    <name evidence="4" type="ORF">I3517_00095</name>
</gene>
<keyword evidence="2" id="KW-0732">Signal</keyword>
<feature type="compositionally biased region" description="Polar residues" evidence="1">
    <location>
        <begin position="33"/>
        <end position="72"/>
    </location>
</feature>